<dbReference type="AlphaFoldDB" id="A0A6J4SM74"/>
<protein>
    <submittedName>
        <fullName evidence="2">Uncharacterized protein</fullName>
    </submittedName>
</protein>
<evidence type="ECO:0000313" key="2">
    <source>
        <dbReference type="EMBL" id="CAA9497535.1"/>
    </source>
</evidence>
<sequence length="139" mass="15142">ALGDAEGLPRGPHRLRVADPQVRGPRGRRVRLLRGPVRGPGGGGALRRRGGETLPPRGGLLLRDVPEGVRPRRPRALGGRGDRPRRRPDGREVRPPGVRGAGCHRPGHAARPPRRPRPARPHRRPLRRPIRLPEAGGAL</sequence>
<organism evidence="2">
    <name type="scientific">uncultured Rubrobacteraceae bacterium</name>
    <dbReference type="NCBI Taxonomy" id="349277"/>
    <lineage>
        <taxon>Bacteria</taxon>
        <taxon>Bacillati</taxon>
        <taxon>Actinomycetota</taxon>
        <taxon>Rubrobacteria</taxon>
        <taxon>Rubrobacterales</taxon>
        <taxon>Rubrobacteraceae</taxon>
        <taxon>environmental samples</taxon>
    </lineage>
</organism>
<feature type="non-terminal residue" evidence="2">
    <location>
        <position position="1"/>
    </location>
</feature>
<proteinExistence type="predicted"/>
<gene>
    <name evidence="2" type="ORF">AVDCRST_MAG25-3723</name>
</gene>
<dbReference type="EMBL" id="CADCVI010000256">
    <property type="protein sequence ID" value="CAA9497535.1"/>
    <property type="molecule type" value="Genomic_DNA"/>
</dbReference>
<feature type="compositionally biased region" description="Basic residues" evidence="1">
    <location>
        <begin position="105"/>
        <end position="130"/>
    </location>
</feature>
<name>A0A6J4SM74_9ACTN</name>
<feature type="region of interest" description="Disordered" evidence="1">
    <location>
        <begin position="1"/>
        <end position="139"/>
    </location>
</feature>
<feature type="non-terminal residue" evidence="2">
    <location>
        <position position="139"/>
    </location>
</feature>
<accession>A0A6J4SM74</accession>
<evidence type="ECO:0000256" key="1">
    <source>
        <dbReference type="SAM" id="MobiDB-lite"/>
    </source>
</evidence>
<reference evidence="2" key="1">
    <citation type="submission" date="2020-02" db="EMBL/GenBank/DDBJ databases">
        <authorList>
            <person name="Meier V. D."/>
        </authorList>
    </citation>
    <scope>NUCLEOTIDE SEQUENCE</scope>
    <source>
        <strain evidence="2">AVDCRST_MAG25</strain>
    </source>
</reference>